<dbReference type="AlphaFoldDB" id="A0AA35VW28"/>
<feature type="transmembrane region" description="Helical" evidence="7">
    <location>
        <begin position="667"/>
        <end position="689"/>
    </location>
</feature>
<evidence type="ECO:0000256" key="8">
    <source>
        <dbReference type="SAM" id="SignalP"/>
    </source>
</evidence>
<feature type="binding site" evidence="5">
    <location>
        <position position="393"/>
    </location>
    <ligand>
        <name>Zn(2+)</name>
        <dbReference type="ChEBI" id="CHEBI:29105"/>
        <note>catalytic</note>
    </ligand>
</feature>
<evidence type="ECO:0000313" key="12">
    <source>
        <dbReference type="Proteomes" id="UP001174909"/>
    </source>
</evidence>
<keyword evidence="4" id="KW-1015">Disulfide bond</keyword>
<dbReference type="InterPro" id="IPR051489">
    <property type="entry name" value="ADAM_Metalloproteinase"/>
</dbReference>
<keyword evidence="12" id="KW-1185">Reference proteome</keyword>
<dbReference type="GO" id="GO:0007219">
    <property type="term" value="P:Notch signaling pathway"/>
    <property type="evidence" value="ECO:0007669"/>
    <property type="project" value="TreeGrafter"/>
</dbReference>
<dbReference type="Gene3D" id="3.40.390.10">
    <property type="entry name" value="Collagenase (Catalytic Domain)"/>
    <property type="match status" value="1"/>
</dbReference>
<dbReference type="EC" id="3.4.24.81" evidence="2"/>
<feature type="active site" evidence="5">
    <location>
        <position position="390"/>
    </location>
</feature>
<reference evidence="11" key="1">
    <citation type="submission" date="2023-03" db="EMBL/GenBank/DDBJ databases">
        <authorList>
            <person name="Steffen K."/>
            <person name="Cardenas P."/>
        </authorList>
    </citation>
    <scope>NUCLEOTIDE SEQUENCE</scope>
</reference>
<dbReference type="GO" id="GO:0005886">
    <property type="term" value="C:plasma membrane"/>
    <property type="evidence" value="ECO:0007669"/>
    <property type="project" value="TreeGrafter"/>
</dbReference>
<organism evidence="11 12">
    <name type="scientific">Geodia barretti</name>
    <name type="common">Barrett's horny sponge</name>
    <dbReference type="NCBI Taxonomy" id="519541"/>
    <lineage>
        <taxon>Eukaryota</taxon>
        <taxon>Metazoa</taxon>
        <taxon>Porifera</taxon>
        <taxon>Demospongiae</taxon>
        <taxon>Heteroscleromorpha</taxon>
        <taxon>Tetractinellida</taxon>
        <taxon>Astrophorina</taxon>
        <taxon>Geodiidae</taxon>
        <taxon>Geodia</taxon>
    </lineage>
</organism>
<evidence type="ECO:0000256" key="3">
    <source>
        <dbReference type="ARBA" id="ARBA00022685"/>
    </source>
</evidence>
<dbReference type="PANTHER" id="PTHR45702:SF2">
    <property type="entry name" value="KUZBANIAN, ISOFORM A"/>
    <property type="match status" value="1"/>
</dbReference>
<dbReference type="InterPro" id="IPR024079">
    <property type="entry name" value="MetalloPept_cat_dom_sf"/>
</dbReference>
<dbReference type="Pfam" id="PF13688">
    <property type="entry name" value="Reprolysin_5"/>
    <property type="match status" value="1"/>
</dbReference>
<dbReference type="InterPro" id="IPR036436">
    <property type="entry name" value="Disintegrin_dom_sf"/>
</dbReference>
<feature type="domain" description="Disintegrin" evidence="9">
    <location>
        <begin position="457"/>
        <end position="553"/>
    </location>
</feature>
<evidence type="ECO:0000256" key="2">
    <source>
        <dbReference type="ARBA" id="ARBA00012332"/>
    </source>
</evidence>
<evidence type="ECO:0000259" key="9">
    <source>
        <dbReference type="PROSITE" id="PS50214"/>
    </source>
</evidence>
<dbReference type="PROSITE" id="PS50214">
    <property type="entry name" value="DISINTEGRIN_2"/>
    <property type="match status" value="1"/>
</dbReference>
<evidence type="ECO:0000256" key="5">
    <source>
        <dbReference type="PROSITE-ProRule" id="PRU00276"/>
    </source>
</evidence>
<accession>A0AA35VW28</accession>
<evidence type="ECO:0000313" key="11">
    <source>
        <dbReference type="EMBL" id="CAI7994876.1"/>
    </source>
</evidence>
<keyword evidence="7" id="KW-0472">Membrane</keyword>
<dbReference type="SMART" id="SM00050">
    <property type="entry name" value="DISIN"/>
    <property type="match status" value="1"/>
</dbReference>
<feature type="region of interest" description="Disordered" evidence="6">
    <location>
        <begin position="694"/>
        <end position="750"/>
    </location>
</feature>
<feature type="binding site" evidence="5">
    <location>
        <position position="399"/>
    </location>
    <ligand>
        <name>Zn(2+)</name>
        <dbReference type="ChEBI" id="CHEBI:29105"/>
        <note>catalytic</note>
    </ligand>
</feature>
<feature type="chain" id="PRO_5041307003" description="ADAM10 endopeptidase" evidence="8">
    <location>
        <begin position="37"/>
        <end position="750"/>
    </location>
</feature>
<keyword evidence="5" id="KW-0862">Zinc</keyword>
<proteinExistence type="predicted"/>
<dbReference type="GO" id="GO:0004222">
    <property type="term" value="F:metalloendopeptidase activity"/>
    <property type="evidence" value="ECO:0007669"/>
    <property type="project" value="InterPro"/>
</dbReference>
<keyword evidence="3" id="KW-0165">Cleavage on pair of basic residues</keyword>
<dbReference type="EMBL" id="CASHTH010000231">
    <property type="protein sequence ID" value="CAI7994876.1"/>
    <property type="molecule type" value="Genomic_DNA"/>
</dbReference>
<comment type="catalytic activity">
    <reaction evidence="1">
        <text>Endopeptidase of broad specificity.</text>
        <dbReference type="EC" id="3.4.24.81"/>
    </reaction>
</comment>
<dbReference type="Pfam" id="PF21299">
    <property type="entry name" value="ADAM10_Cys-rich"/>
    <property type="match status" value="1"/>
</dbReference>
<dbReference type="InterPro" id="IPR001590">
    <property type="entry name" value="Peptidase_M12B"/>
</dbReference>
<sequence>MSPSHHKSHAAGRAGGKMKPLCAVFLWLLHSQAVDASQQKLNEFVRHYESAWVKAQWSQETPQIIKSRFNFSTHGREFSVYVETHTSLFHPDHHLTVVKGGREEVREVDTRRIVLGQIEGEKGSVVHGVIVDGVLEGVIYSRGETYHLEPAHRYPERDVAGGGNASHNVVVYKTSDVVYDLEHTACSSHQSPRLRLIQEAASLSQTHQDLLRRRRAIDKEKNTCTVRMVADYVFYDNIGQGQESTTLEQMAFHVLNADQIYTSTEFVQRNGETFSGFGLAIHSTKIYADPNDRSNPYIGSNWSVEDLLTAFSHEELNDVCLGHLFTYNDFKGTIGLAYVGDPSGRIPGGICSKRSTNLGGSANLNTGLTSFLNFGSRLPRAVSYITVAHEIGHNYGSPHDPAGTSCAPGGSSGNYIMYPSATDGSRPNNNRFSECSVKDMGATIENNGGCFLKRPSQQECGNGVVEGDEECDCGSTEPAVCWERDPCCTPGNCTLNETAICSPEASRCCSSECQPLEAGILCLRGDVEIGGCQQASFCNGTSAACPPGDTLEDNTPCNDGSNVCDHGVCNGSACTLYNTTECYCSREDQLCEVCCVFGGECISTFDWPEAENITVHPGYPCRDLTGYCNQDLECVYVDNNDILNDLLDNLKDLLFNLKSLTQWLKSYWYWVLASFGGLIILIILLQVTYRRKKPKKTERGPGERTDGGRPVGRRGQRGRGQSGHGRSGRGQGYQRRADEISPLIERTSQT</sequence>
<evidence type="ECO:0000256" key="4">
    <source>
        <dbReference type="ARBA" id="ARBA00023157"/>
    </source>
</evidence>
<feature type="signal peptide" evidence="8">
    <location>
        <begin position="1"/>
        <end position="36"/>
    </location>
</feature>
<dbReference type="GO" id="GO:0046872">
    <property type="term" value="F:metal ion binding"/>
    <property type="evidence" value="ECO:0007669"/>
    <property type="project" value="UniProtKB-KW"/>
</dbReference>
<dbReference type="SUPFAM" id="SSF57552">
    <property type="entry name" value="Blood coagulation inhibitor (disintegrin)"/>
    <property type="match status" value="1"/>
</dbReference>
<dbReference type="InterPro" id="IPR001762">
    <property type="entry name" value="Disintegrin_dom"/>
</dbReference>
<evidence type="ECO:0000256" key="6">
    <source>
        <dbReference type="SAM" id="MobiDB-lite"/>
    </source>
</evidence>
<dbReference type="InterPro" id="IPR049038">
    <property type="entry name" value="ADAM10_Cys-rich"/>
</dbReference>
<gene>
    <name evidence="11" type="ORF">GBAR_LOCUS1567</name>
</gene>
<dbReference type="Proteomes" id="UP001174909">
    <property type="component" value="Unassembled WGS sequence"/>
</dbReference>
<keyword evidence="8" id="KW-0732">Signal</keyword>
<dbReference type="PROSITE" id="PS50215">
    <property type="entry name" value="ADAM_MEPRO"/>
    <property type="match status" value="1"/>
</dbReference>
<keyword evidence="5" id="KW-0479">Metal-binding</keyword>
<feature type="compositionally biased region" description="Basic and acidic residues" evidence="6">
    <location>
        <begin position="697"/>
        <end position="707"/>
    </location>
</feature>
<keyword evidence="7" id="KW-1133">Transmembrane helix</keyword>
<feature type="binding site" evidence="5">
    <location>
        <position position="389"/>
    </location>
    <ligand>
        <name>Zn(2+)</name>
        <dbReference type="ChEBI" id="CHEBI:29105"/>
        <note>catalytic</note>
    </ligand>
</feature>
<dbReference type="Gene3D" id="4.10.70.10">
    <property type="entry name" value="Disintegrin domain"/>
    <property type="match status" value="1"/>
</dbReference>
<comment type="caution">
    <text evidence="5">Lacks conserved residue(s) required for the propagation of feature annotation.</text>
</comment>
<dbReference type="GO" id="GO:0006509">
    <property type="term" value="P:membrane protein ectodomain proteolysis"/>
    <property type="evidence" value="ECO:0007669"/>
    <property type="project" value="TreeGrafter"/>
</dbReference>
<dbReference type="Pfam" id="PF00200">
    <property type="entry name" value="Disintegrin"/>
    <property type="match status" value="1"/>
</dbReference>
<comment type="caution">
    <text evidence="11">The sequence shown here is derived from an EMBL/GenBank/DDBJ whole genome shotgun (WGS) entry which is preliminary data.</text>
</comment>
<dbReference type="PANTHER" id="PTHR45702">
    <property type="entry name" value="ADAM10/ADAM17 METALLOPEPTIDASE FAMILY MEMBER"/>
    <property type="match status" value="1"/>
</dbReference>
<feature type="domain" description="Peptidase M12B" evidence="10">
    <location>
        <begin position="222"/>
        <end position="455"/>
    </location>
</feature>
<protein>
    <recommendedName>
        <fullName evidence="2">ADAM10 endopeptidase</fullName>
        <ecNumber evidence="2">3.4.24.81</ecNumber>
    </recommendedName>
</protein>
<dbReference type="FunFam" id="4.10.70.10:FF:000003">
    <property type="entry name" value="Disintegrin and metalloproteinase domain-containing protein 17"/>
    <property type="match status" value="1"/>
</dbReference>
<evidence type="ECO:0000256" key="1">
    <source>
        <dbReference type="ARBA" id="ARBA00001809"/>
    </source>
</evidence>
<evidence type="ECO:0000259" key="10">
    <source>
        <dbReference type="PROSITE" id="PS50215"/>
    </source>
</evidence>
<name>A0AA35VW28_GEOBA</name>
<feature type="compositionally biased region" description="Gly residues" evidence="6">
    <location>
        <begin position="718"/>
        <end position="731"/>
    </location>
</feature>
<keyword evidence="7" id="KW-0812">Transmembrane</keyword>
<dbReference type="SUPFAM" id="SSF55486">
    <property type="entry name" value="Metalloproteases ('zincins'), catalytic domain"/>
    <property type="match status" value="1"/>
</dbReference>
<evidence type="ECO:0000256" key="7">
    <source>
        <dbReference type="SAM" id="Phobius"/>
    </source>
</evidence>